<name>A0A4S4FUE7_9MICO</name>
<evidence type="ECO:0000256" key="1">
    <source>
        <dbReference type="SAM" id="MobiDB-lite"/>
    </source>
</evidence>
<keyword evidence="3" id="KW-1185">Reference proteome</keyword>
<dbReference type="SUPFAM" id="SSF52096">
    <property type="entry name" value="ClpP/crotonase"/>
    <property type="match status" value="1"/>
</dbReference>
<dbReference type="AlphaFoldDB" id="A0A4S4FUE7"/>
<evidence type="ECO:0000313" key="2">
    <source>
        <dbReference type="EMBL" id="THG33908.1"/>
    </source>
</evidence>
<dbReference type="OrthoDB" id="8452484at2"/>
<reference evidence="2 3" key="1">
    <citation type="submission" date="2019-04" db="EMBL/GenBank/DDBJ databases">
        <authorList>
            <person name="Jiang L."/>
        </authorList>
    </citation>
    <scope>NUCLEOTIDE SEQUENCE [LARGE SCALE GENOMIC DNA]</scope>
    <source>
        <strain evidence="2 3">YIM 131861</strain>
    </source>
</reference>
<dbReference type="InterPro" id="IPR001753">
    <property type="entry name" value="Enoyl-CoA_hydra/iso"/>
</dbReference>
<dbReference type="InterPro" id="IPR029045">
    <property type="entry name" value="ClpP/crotonase-like_dom_sf"/>
</dbReference>
<gene>
    <name evidence="2" type="ORF">E6C70_10740</name>
</gene>
<organism evidence="2 3">
    <name type="scientific">Orlajensenia flava</name>
    <dbReference type="NCBI Taxonomy" id="2565934"/>
    <lineage>
        <taxon>Bacteria</taxon>
        <taxon>Bacillati</taxon>
        <taxon>Actinomycetota</taxon>
        <taxon>Actinomycetes</taxon>
        <taxon>Micrococcales</taxon>
        <taxon>Microbacteriaceae</taxon>
        <taxon>Orlajensenia</taxon>
    </lineage>
</organism>
<dbReference type="Proteomes" id="UP000307380">
    <property type="component" value="Unassembled WGS sequence"/>
</dbReference>
<evidence type="ECO:0000313" key="3">
    <source>
        <dbReference type="Proteomes" id="UP000307380"/>
    </source>
</evidence>
<protein>
    <submittedName>
        <fullName evidence="2">Enoyl-CoA hydratase/isomerase family protein</fullName>
    </submittedName>
</protein>
<feature type="region of interest" description="Disordered" evidence="1">
    <location>
        <begin position="1"/>
        <end position="21"/>
    </location>
</feature>
<sequence>MASSARTAAGFLPMTGSSRSDDAITMVPRSRITRPTGPRRWWTAADSPWTAKYSRWRGVGAGCANVGENRPPVRGGLMTTTGPVTDATIDSASPVPRNPRGHAVRTVDLAYSTFRCDQSGRVLTVRVDAPPFNFMTAAMQEDFIRLVAAVARDSSVGAVIVTGGVPGRYITHYDIADLLHSAGTGRPMPRAVASLVVRSIKTISSVGGEPARRLLQRTPAASLARLGQFQAACAAILHSPAVWIAAIDGPCGGGGIELSGYFDLRVAARDASFMLPELSIGLSTTFGAKRLAALVGPSRALKIMLDARALTATEAEEAGWVDVISDDDVVVDAQSLAGLYSRRPRDVIAAQKALLNDTVPMSESLTREAIDQTVGLPSASTRAALTLWLKMQNPAGDSTFLTDPEPFQAGTALDLNAS</sequence>
<accession>A0A4S4FUE7</accession>
<dbReference type="GO" id="GO:0006635">
    <property type="term" value="P:fatty acid beta-oxidation"/>
    <property type="evidence" value="ECO:0007669"/>
    <property type="project" value="TreeGrafter"/>
</dbReference>
<dbReference type="PANTHER" id="PTHR11941">
    <property type="entry name" value="ENOYL-COA HYDRATASE-RELATED"/>
    <property type="match status" value="1"/>
</dbReference>
<dbReference type="Pfam" id="PF00378">
    <property type="entry name" value="ECH_1"/>
    <property type="match status" value="1"/>
</dbReference>
<keyword evidence="2" id="KW-0413">Isomerase</keyword>
<dbReference type="CDD" id="cd06558">
    <property type="entry name" value="crotonase-like"/>
    <property type="match status" value="1"/>
</dbReference>
<comment type="caution">
    <text evidence="2">The sequence shown here is derived from an EMBL/GenBank/DDBJ whole genome shotgun (WGS) entry which is preliminary data.</text>
</comment>
<dbReference type="PANTHER" id="PTHR11941:SF54">
    <property type="entry name" value="ENOYL-COA HYDRATASE, MITOCHONDRIAL"/>
    <property type="match status" value="1"/>
</dbReference>
<proteinExistence type="predicted"/>
<dbReference type="GO" id="GO:0016853">
    <property type="term" value="F:isomerase activity"/>
    <property type="evidence" value="ECO:0007669"/>
    <property type="project" value="UniProtKB-KW"/>
</dbReference>
<dbReference type="Gene3D" id="3.90.226.10">
    <property type="entry name" value="2-enoyl-CoA Hydratase, Chain A, domain 1"/>
    <property type="match status" value="1"/>
</dbReference>
<dbReference type="EMBL" id="SSSN01000007">
    <property type="protein sequence ID" value="THG33908.1"/>
    <property type="molecule type" value="Genomic_DNA"/>
</dbReference>